<evidence type="ECO:0000313" key="1">
    <source>
        <dbReference type="EMBL" id="CAD9753277.1"/>
    </source>
</evidence>
<reference evidence="1" key="1">
    <citation type="submission" date="2021-01" db="EMBL/GenBank/DDBJ databases">
        <authorList>
            <person name="Corre E."/>
            <person name="Pelletier E."/>
            <person name="Niang G."/>
            <person name="Scheremetjew M."/>
            <person name="Finn R."/>
            <person name="Kale V."/>
            <person name="Holt S."/>
            <person name="Cochrane G."/>
            <person name="Meng A."/>
            <person name="Brown T."/>
            <person name="Cohen L."/>
        </authorList>
    </citation>
    <scope>NUCLEOTIDE SEQUENCE</scope>
    <source>
        <strain evidence="1">CCMP622</strain>
    </source>
</reference>
<protein>
    <submittedName>
        <fullName evidence="1">Uncharacterized protein</fullName>
    </submittedName>
</protein>
<organism evidence="1">
    <name type="scientific">Lotharella oceanica</name>
    <dbReference type="NCBI Taxonomy" id="641309"/>
    <lineage>
        <taxon>Eukaryota</taxon>
        <taxon>Sar</taxon>
        <taxon>Rhizaria</taxon>
        <taxon>Cercozoa</taxon>
        <taxon>Chlorarachniophyceae</taxon>
        <taxon>Lotharella</taxon>
    </lineage>
</organism>
<proteinExistence type="predicted"/>
<gene>
    <name evidence="1" type="ORF">LSP00402_LOCUS4618</name>
</gene>
<dbReference type="AlphaFoldDB" id="A0A7S2X9T8"/>
<accession>A0A7S2X9T8</accession>
<name>A0A7S2X9T8_9EUKA</name>
<sequence length="159" mass="18280">MMATGKSVTWCRYAGCTREGAGQHHNPQPPRKRSPVGFHRQTAVEQVEALRQRCRSSEARCNWETDLRHERGRSKVGRKMPEDVFVVPRIVWPRMSTAMPATFARTELKKCEEMTSFVDTKAAPDALAGFFLLSIHPRPVDMERFDHRLGAEDRLFTRP</sequence>
<dbReference type="EMBL" id="HBHP01007436">
    <property type="protein sequence ID" value="CAD9753277.1"/>
    <property type="molecule type" value="Transcribed_RNA"/>
</dbReference>